<dbReference type="GO" id="GO:0006952">
    <property type="term" value="P:defense response"/>
    <property type="evidence" value="ECO:0007669"/>
    <property type="project" value="UniProtKB-ARBA"/>
</dbReference>
<evidence type="ECO:0000256" key="11">
    <source>
        <dbReference type="ARBA" id="ARBA00022741"/>
    </source>
</evidence>
<dbReference type="GO" id="GO:0005886">
    <property type="term" value="C:plasma membrane"/>
    <property type="evidence" value="ECO:0007669"/>
    <property type="project" value="UniProtKB-SubCell"/>
</dbReference>
<dbReference type="InterPro" id="IPR001611">
    <property type="entry name" value="Leu-rich_rpt"/>
</dbReference>
<evidence type="ECO:0000256" key="7">
    <source>
        <dbReference type="ARBA" id="ARBA00022679"/>
    </source>
</evidence>
<dbReference type="InterPro" id="IPR013210">
    <property type="entry name" value="LRR_N_plant-typ"/>
</dbReference>
<proteinExistence type="predicted"/>
<keyword evidence="13" id="KW-0067">ATP-binding</keyword>
<evidence type="ECO:0000256" key="1">
    <source>
        <dbReference type="ARBA" id="ARBA00004162"/>
    </source>
</evidence>
<dbReference type="InterPro" id="IPR000719">
    <property type="entry name" value="Prot_kinase_dom"/>
</dbReference>
<keyword evidence="16" id="KW-0675">Receptor</keyword>
<dbReference type="SUPFAM" id="SSF52058">
    <property type="entry name" value="L domain-like"/>
    <property type="match status" value="2"/>
</dbReference>
<dbReference type="GO" id="GO:0004674">
    <property type="term" value="F:protein serine/threonine kinase activity"/>
    <property type="evidence" value="ECO:0007669"/>
    <property type="project" value="UniProtKB-KW"/>
</dbReference>
<keyword evidence="12" id="KW-0418">Kinase</keyword>
<gene>
    <name evidence="19" type="ORF">FPE_LOCUS11523</name>
</gene>
<dbReference type="SUPFAM" id="SSF56112">
    <property type="entry name" value="Protein kinase-like (PK-like)"/>
    <property type="match status" value="1"/>
</dbReference>
<keyword evidence="6" id="KW-0433">Leucine-rich repeat</keyword>
<keyword evidence="5" id="KW-0723">Serine/threonine-protein kinase</keyword>
<evidence type="ECO:0000256" key="10">
    <source>
        <dbReference type="ARBA" id="ARBA00022737"/>
    </source>
</evidence>
<evidence type="ECO:0000313" key="19">
    <source>
        <dbReference type="EMBL" id="CAI9764093.1"/>
    </source>
</evidence>
<accession>A0AAD1Z721</accession>
<name>A0AAD1Z721_9LAMI</name>
<evidence type="ECO:0000256" key="2">
    <source>
        <dbReference type="ARBA" id="ARBA00004479"/>
    </source>
</evidence>
<sequence length="942" mass="101910">MDNTKFSSGSQWHQCRAGMQAARALKWQTAATQFSKAGIPWDHVTNIVSLWHPCSPVTCSNNQQIYSHYYPSRKPYYDPLGTLNSWNEREDFCIWKGIFCGSRHPNRVVSINLRSQGLVGNLSPYLGNLSFLRTIILQNNTFYGQIPAELGRLKRLEFVEFSNNSFGGTIPGNLSQCSNIYYLNLIENQLTGIIPPELGSLLKLEALGLSKNNLIGNIPAFIGNLTSLSHLSLATCGFHGDIPESLVQLQSLIFLQLSGNSLTGNVPSGLFNISTIVTLGIASNQLQGTILPEIGSTLPNLRFLDVGSNHFIGAAPFSLSDASLLTTLGLYSNSFTGMMLKDFSRLSGLQYFIFSSNYFQGDFSFISPLTNCTSLEVLVGSSNLLAGSLPNSIVNLSSNLGYLGLSENQVQGTIPSGVENLHGLAYLDISNNDLIGMIPSAIGKLTNLQEIYMGINGITSEIPSSIGNLTLLNHLSLEKNKIYGSIPQSLSNCSNLLSLDLSHNNLSGSIPQEIMSLASISIAFNLSYNAFTGPIPHDVGYLINLINLDLSYNGLSGSIPNSLMSCISLQRLQLEANSLDGEIPKGLGSLKGLQHLDISHNNLSGPIPIFLGELPLLRLNLSFNRLQGKVPVLGVFQNATAISVNGNNELCGGISDLKLPPCLSTNPRKKKFSTLLKILTPILIAGGALTLSGCFYGILNDGQTLVAVKVLRLHVTGASRSFMAECNALRGARHRNLLKILSICLSTDFQGTDFKALVYEFKANGSLEKLLHHDENTRNITLMQRPNIAIDIASALEYLHCGTGSITIHGDLKPSNILLDDNMTAYVGDFGLAKVISNISSTYPTHDSSSIAIKGTIGYIAPDHANLHNYVSSAIPGRVMEILDPIMQLENNITSKIKDSIAGILGIGVACSKEFPRDRMSITDVDTELHRTRSACTAEGLR</sequence>
<keyword evidence="8" id="KW-0812">Transmembrane</keyword>
<dbReference type="GO" id="GO:0051707">
    <property type="term" value="P:response to other organism"/>
    <property type="evidence" value="ECO:0007669"/>
    <property type="project" value="UniProtKB-ARBA"/>
</dbReference>
<evidence type="ECO:0000313" key="20">
    <source>
        <dbReference type="Proteomes" id="UP000834106"/>
    </source>
</evidence>
<dbReference type="Gene3D" id="1.10.510.10">
    <property type="entry name" value="Transferase(Phosphotransferase) domain 1"/>
    <property type="match status" value="1"/>
</dbReference>
<dbReference type="AlphaFoldDB" id="A0AAD1Z721"/>
<dbReference type="FunFam" id="3.80.10.10:FF:000095">
    <property type="entry name" value="LRR receptor-like serine/threonine-protein kinase GSO1"/>
    <property type="match status" value="1"/>
</dbReference>
<comment type="subcellular location">
    <subcellularLocation>
        <location evidence="1">Cell membrane</location>
        <topology evidence="1">Single-pass membrane protein</topology>
    </subcellularLocation>
    <subcellularLocation>
        <location evidence="2">Membrane</location>
        <topology evidence="2">Single-pass type I membrane protein</topology>
    </subcellularLocation>
</comment>
<evidence type="ECO:0000256" key="12">
    <source>
        <dbReference type="ARBA" id="ARBA00022777"/>
    </source>
</evidence>
<dbReference type="SMART" id="SM00369">
    <property type="entry name" value="LRR_TYP"/>
    <property type="match status" value="8"/>
</dbReference>
<keyword evidence="9" id="KW-0732">Signal</keyword>
<feature type="domain" description="Protein kinase" evidence="18">
    <location>
        <begin position="684"/>
        <end position="942"/>
    </location>
</feature>
<keyword evidence="14" id="KW-1133">Transmembrane helix</keyword>
<evidence type="ECO:0000256" key="3">
    <source>
        <dbReference type="ARBA" id="ARBA00012513"/>
    </source>
</evidence>
<keyword evidence="10" id="KW-0677">Repeat</keyword>
<evidence type="ECO:0000256" key="16">
    <source>
        <dbReference type="ARBA" id="ARBA00023170"/>
    </source>
</evidence>
<evidence type="ECO:0000256" key="4">
    <source>
        <dbReference type="ARBA" id="ARBA00022475"/>
    </source>
</evidence>
<protein>
    <recommendedName>
        <fullName evidence="3">non-specific serine/threonine protein kinase</fullName>
        <ecNumber evidence="3">2.7.11.1</ecNumber>
    </recommendedName>
</protein>
<keyword evidence="17" id="KW-0325">Glycoprotein</keyword>
<dbReference type="EC" id="2.7.11.1" evidence="3"/>
<dbReference type="Proteomes" id="UP000834106">
    <property type="component" value="Chromosome 6"/>
</dbReference>
<dbReference type="Pfam" id="PF23598">
    <property type="entry name" value="LRR_14"/>
    <property type="match status" value="1"/>
</dbReference>
<evidence type="ECO:0000256" key="15">
    <source>
        <dbReference type="ARBA" id="ARBA00023136"/>
    </source>
</evidence>
<organism evidence="19 20">
    <name type="scientific">Fraxinus pennsylvanica</name>
    <dbReference type="NCBI Taxonomy" id="56036"/>
    <lineage>
        <taxon>Eukaryota</taxon>
        <taxon>Viridiplantae</taxon>
        <taxon>Streptophyta</taxon>
        <taxon>Embryophyta</taxon>
        <taxon>Tracheophyta</taxon>
        <taxon>Spermatophyta</taxon>
        <taxon>Magnoliopsida</taxon>
        <taxon>eudicotyledons</taxon>
        <taxon>Gunneridae</taxon>
        <taxon>Pentapetalae</taxon>
        <taxon>asterids</taxon>
        <taxon>lamiids</taxon>
        <taxon>Lamiales</taxon>
        <taxon>Oleaceae</taxon>
        <taxon>Oleeae</taxon>
        <taxon>Fraxinus</taxon>
    </lineage>
</organism>
<dbReference type="Pfam" id="PF07714">
    <property type="entry name" value="PK_Tyr_Ser-Thr"/>
    <property type="match status" value="1"/>
</dbReference>
<evidence type="ECO:0000256" key="6">
    <source>
        <dbReference type="ARBA" id="ARBA00022614"/>
    </source>
</evidence>
<dbReference type="GO" id="GO:0005524">
    <property type="term" value="F:ATP binding"/>
    <property type="evidence" value="ECO:0007669"/>
    <property type="project" value="UniProtKB-KW"/>
</dbReference>
<keyword evidence="11" id="KW-0547">Nucleotide-binding</keyword>
<evidence type="ECO:0000259" key="18">
    <source>
        <dbReference type="PROSITE" id="PS50011"/>
    </source>
</evidence>
<dbReference type="PANTHER" id="PTHR27000">
    <property type="entry name" value="LEUCINE-RICH REPEAT RECEPTOR-LIKE PROTEIN KINASE FAMILY PROTEIN-RELATED"/>
    <property type="match status" value="1"/>
</dbReference>
<evidence type="ECO:0000256" key="17">
    <source>
        <dbReference type="ARBA" id="ARBA00023180"/>
    </source>
</evidence>
<dbReference type="InterPro" id="IPR055414">
    <property type="entry name" value="LRR_R13L4/SHOC2-like"/>
</dbReference>
<dbReference type="PROSITE" id="PS51450">
    <property type="entry name" value="LRR"/>
    <property type="match status" value="1"/>
</dbReference>
<evidence type="ECO:0000256" key="5">
    <source>
        <dbReference type="ARBA" id="ARBA00022527"/>
    </source>
</evidence>
<keyword evidence="4" id="KW-1003">Cell membrane</keyword>
<dbReference type="FunFam" id="3.80.10.10:FF:000288">
    <property type="entry name" value="LRR receptor-like serine/threonine-protein kinase EFR"/>
    <property type="match status" value="1"/>
</dbReference>
<dbReference type="InterPro" id="IPR003591">
    <property type="entry name" value="Leu-rich_rpt_typical-subtyp"/>
</dbReference>
<dbReference type="InterPro" id="IPR001245">
    <property type="entry name" value="Ser-Thr/Tyr_kinase_cat_dom"/>
</dbReference>
<dbReference type="PANTHER" id="PTHR27000:SF777">
    <property type="entry name" value="PROTEIN KINASE DOMAIN-CONTAINING PROTEIN"/>
    <property type="match status" value="1"/>
</dbReference>
<dbReference type="PROSITE" id="PS50011">
    <property type="entry name" value="PROTEIN_KINASE_DOM"/>
    <property type="match status" value="1"/>
</dbReference>
<dbReference type="InterPro" id="IPR011009">
    <property type="entry name" value="Kinase-like_dom_sf"/>
</dbReference>
<dbReference type="InterPro" id="IPR032675">
    <property type="entry name" value="LRR_dom_sf"/>
</dbReference>
<dbReference type="SMART" id="SM00220">
    <property type="entry name" value="S_TKc"/>
    <property type="match status" value="1"/>
</dbReference>
<reference evidence="19" key="1">
    <citation type="submission" date="2023-05" db="EMBL/GenBank/DDBJ databases">
        <authorList>
            <person name="Huff M."/>
        </authorList>
    </citation>
    <scope>NUCLEOTIDE SEQUENCE</scope>
</reference>
<keyword evidence="7" id="KW-0808">Transferase</keyword>
<evidence type="ECO:0000256" key="9">
    <source>
        <dbReference type="ARBA" id="ARBA00022729"/>
    </source>
</evidence>
<dbReference type="EMBL" id="OU503041">
    <property type="protein sequence ID" value="CAI9764093.1"/>
    <property type="molecule type" value="Genomic_DNA"/>
</dbReference>
<evidence type="ECO:0000256" key="13">
    <source>
        <dbReference type="ARBA" id="ARBA00022840"/>
    </source>
</evidence>
<keyword evidence="20" id="KW-1185">Reference proteome</keyword>
<evidence type="ECO:0000256" key="14">
    <source>
        <dbReference type="ARBA" id="ARBA00022989"/>
    </source>
</evidence>
<dbReference type="PRINTS" id="PR00019">
    <property type="entry name" value="LEURICHRPT"/>
</dbReference>
<dbReference type="Pfam" id="PF08263">
    <property type="entry name" value="LRRNT_2"/>
    <property type="match status" value="1"/>
</dbReference>
<evidence type="ECO:0000256" key="8">
    <source>
        <dbReference type="ARBA" id="ARBA00022692"/>
    </source>
</evidence>
<dbReference type="Gene3D" id="3.80.10.10">
    <property type="entry name" value="Ribonuclease Inhibitor"/>
    <property type="match status" value="3"/>
</dbReference>
<dbReference type="Pfam" id="PF00560">
    <property type="entry name" value="LRR_1"/>
    <property type="match status" value="4"/>
</dbReference>
<keyword evidence="15" id="KW-0472">Membrane</keyword>